<dbReference type="AlphaFoldDB" id="A0A452J4W1"/>
<dbReference type="GO" id="GO:0051015">
    <property type="term" value="F:actin filament binding"/>
    <property type="evidence" value="ECO:0007669"/>
    <property type="project" value="TreeGrafter"/>
</dbReference>
<dbReference type="Pfam" id="PF00611">
    <property type="entry name" value="FCH"/>
    <property type="match status" value="1"/>
</dbReference>
<evidence type="ECO:0000313" key="2">
    <source>
        <dbReference type="Ensembl" id="ENSGAGP00000035517.1"/>
    </source>
</evidence>
<dbReference type="GO" id="GO:0005886">
    <property type="term" value="C:plasma membrane"/>
    <property type="evidence" value="ECO:0007669"/>
    <property type="project" value="TreeGrafter"/>
</dbReference>
<name>A0A452J4W1_9SAUR</name>
<dbReference type="InterPro" id="IPR001060">
    <property type="entry name" value="FCH_dom"/>
</dbReference>
<dbReference type="InterPro" id="IPR027267">
    <property type="entry name" value="AH/BAR_dom_sf"/>
</dbReference>
<dbReference type="Ensembl" id="ENSGAGT00000040225.1">
    <property type="protein sequence ID" value="ENSGAGP00000035517.1"/>
    <property type="gene ID" value="ENSGAGG00000025250.1"/>
</dbReference>
<dbReference type="GO" id="GO:0005884">
    <property type="term" value="C:actin filament"/>
    <property type="evidence" value="ECO:0007669"/>
    <property type="project" value="TreeGrafter"/>
</dbReference>
<dbReference type="SMART" id="SM00055">
    <property type="entry name" value="FCH"/>
    <property type="match status" value="1"/>
</dbReference>
<feature type="domain" description="FCH" evidence="1">
    <location>
        <begin position="11"/>
        <end position="101"/>
    </location>
</feature>
<dbReference type="PANTHER" id="PTHR23065">
    <property type="entry name" value="PROLINE-SERINE-THREONINE PHOSPHATASE INTERACTING PROTEIN 1"/>
    <property type="match status" value="1"/>
</dbReference>
<sequence length="132" mass="15404">MLDSKQFVDGPCKEFTVHSGYEVLLQRMLDGRKMAKDVEDLLKQRAQAEERYGKELVQIARKFVALKWKGLSITFLGRLFHILVEFNVRKLFQIFSLKKLIQGRKIYPHKYPIPENIQKAAERNSGKGKILI</sequence>
<protein>
    <recommendedName>
        <fullName evidence="1">FCH domain-containing protein</fullName>
    </recommendedName>
</protein>
<dbReference type="GO" id="GO:0005737">
    <property type="term" value="C:cytoplasm"/>
    <property type="evidence" value="ECO:0007669"/>
    <property type="project" value="TreeGrafter"/>
</dbReference>
<keyword evidence="3" id="KW-1185">Reference proteome</keyword>
<dbReference type="Proteomes" id="UP000291020">
    <property type="component" value="Unassembled WGS sequence"/>
</dbReference>
<dbReference type="STRING" id="38772.ENSGAGP00000035517"/>
<dbReference type="Gene3D" id="1.20.1270.60">
    <property type="entry name" value="Arfaptin homology (AH) domain/BAR domain"/>
    <property type="match status" value="1"/>
</dbReference>
<dbReference type="PANTHER" id="PTHR23065:SF51">
    <property type="entry name" value="PROLINE-SERINE-THREONINE PHOSPHATASE-INTERACTING PROTEIN 1"/>
    <property type="match status" value="1"/>
</dbReference>
<proteinExistence type="predicted"/>
<dbReference type="SUPFAM" id="SSF103657">
    <property type="entry name" value="BAR/IMD domain-like"/>
    <property type="match status" value="1"/>
</dbReference>
<evidence type="ECO:0000313" key="3">
    <source>
        <dbReference type="Proteomes" id="UP000291020"/>
    </source>
</evidence>
<evidence type="ECO:0000259" key="1">
    <source>
        <dbReference type="SMART" id="SM00055"/>
    </source>
</evidence>
<dbReference type="GO" id="GO:0030041">
    <property type="term" value="P:actin filament polymerization"/>
    <property type="evidence" value="ECO:0007669"/>
    <property type="project" value="TreeGrafter"/>
</dbReference>
<reference evidence="2" key="2">
    <citation type="submission" date="2025-08" db="UniProtKB">
        <authorList>
            <consortium name="Ensembl"/>
        </authorList>
    </citation>
    <scope>IDENTIFICATION</scope>
</reference>
<reference evidence="3" key="1">
    <citation type="journal article" date="2017" name="PLoS ONE">
        <title>The Agassiz's desert tortoise genome provides a resource for the conservation of a threatened species.</title>
        <authorList>
            <person name="Tollis M."/>
            <person name="DeNardo D.F."/>
            <person name="Cornelius J.A."/>
            <person name="Dolby G.A."/>
            <person name="Edwards T."/>
            <person name="Henen B.T."/>
            <person name="Karl A.E."/>
            <person name="Murphy R.W."/>
            <person name="Kusumi K."/>
        </authorList>
    </citation>
    <scope>NUCLEOTIDE SEQUENCE [LARGE SCALE GENOMIC DNA]</scope>
</reference>
<accession>A0A452J4W1</accession>
<reference evidence="2" key="3">
    <citation type="submission" date="2025-09" db="UniProtKB">
        <authorList>
            <consortium name="Ensembl"/>
        </authorList>
    </citation>
    <scope>IDENTIFICATION</scope>
</reference>
<organism evidence="2 3">
    <name type="scientific">Gopherus agassizii</name>
    <name type="common">Agassiz's desert tortoise</name>
    <dbReference type="NCBI Taxonomy" id="38772"/>
    <lineage>
        <taxon>Eukaryota</taxon>
        <taxon>Metazoa</taxon>
        <taxon>Chordata</taxon>
        <taxon>Craniata</taxon>
        <taxon>Vertebrata</taxon>
        <taxon>Euteleostomi</taxon>
        <taxon>Archelosauria</taxon>
        <taxon>Testudinata</taxon>
        <taxon>Testudines</taxon>
        <taxon>Cryptodira</taxon>
        <taxon>Durocryptodira</taxon>
        <taxon>Testudinoidea</taxon>
        <taxon>Testudinidae</taxon>
        <taxon>Gopherus</taxon>
    </lineage>
</organism>